<evidence type="ECO:0000313" key="3">
    <source>
        <dbReference type="Proteomes" id="UP000091914"/>
    </source>
</evidence>
<protein>
    <recommendedName>
        <fullName evidence="4">Histidine kinase N-terminal 7TM region domain-containing protein</fullName>
    </recommendedName>
</protein>
<feature type="transmembrane region" description="Helical" evidence="1">
    <location>
        <begin position="189"/>
        <end position="206"/>
    </location>
</feature>
<dbReference type="RefSeq" id="WP_064877134.1">
    <property type="nucleotide sequence ID" value="NZ_LZSX01000003.1"/>
</dbReference>
<dbReference type="Proteomes" id="UP000091914">
    <property type="component" value="Unassembled WGS sequence"/>
</dbReference>
<proteinExistence type="predicted"/>
<evidence type="ECO:0008006" key="4">
    <source>
        <dbReference type="Google" id="ProtNLM"/>
    </source>
</evidence>
<comment type="caution">
    <text evidence="2">The sequence shown here is derived from an EMBL/GenBank/DDBJ whole genome shotgun (WGS) entry which is preliminary data.</text>
</comment>
<organism evidence="2 3">
    <name type="scientific">Mycobacterium colombiense</name>
    <dbReference type="NCBI Taxonomy" id="339268"/>
    <lineage>
        <taxon>Bacteria</taxon>
        <taxon>Bacillati</taxon>
        <taxon>Actinomycetota</taxon>
        <taxon>Actinomycetes</taxon>
        <taxon>Mycobacteriales</taxon>
        <taxon>Mycobacteriaceae</taxon>
        <taxon>Mycobacterium</taxon>
        <taxon>Mycobacterium avium complex (MAC)</taxon>
    </lineage>
</organism>
<feature type="transmembrane region" description="Helical" evidence="1">
    <location>
        <begin position="117"/>
        <end position="135"/>
    </location>
</feature>
<sequence length="249" mass="28432">MQFAESIPPLVPLATAAALLPAGYVLWIRRHTWRTPWETAATLNVLLLGLNALLTAPRVDRWVSPKLHSVTGWWNVEELIGHLCYLCALMSLLYMAAARLDMTDRQLNRFINSRIRIPATVFIPWVVFTFFYGGCADRYVPDLLLLDPSPWQMCYRWLYIVATVFLLGQAATVLLILRRDPYQTRAADLYLAAIALTFMGCFAFIFDCNDVLRWALIRVVVVAYAVAAGYSWRSKLRYLRGTPPLPCDR</sequence>
<dbReference type="EMBL" id="LZSX01000003">
    <property type="protein sequence ID" value="OBB89123.1"/>
    <property type="molecule type" value="Genomic_DNA"/>
</dbReference>
<feature type="transmembrane region" description="Helical" evidence="1">
    <location>
        <begin position="212"/>
        <end position="232"/>
    </location>
</feature>
<feature type="transmembrane region" description="Helical" evidence="1">
    <location>
        <begin position="40"/>
        <end position="59"/>
    </location>
</feature>
<gene>
    <name evidence="2" type="ORF">A5760_23060</name>
</gene>
<dbReference type="OrthoDB" id="4763628at2"/>
<keyword evidence="1" id="KW-0472">Membrane</keyword>
<accession>A0A1A0W0U9</accession>
<name>A0A1A0W0U9_9MYCO</name>
<evidence type="ECO:0000313" key="2">
    <source>
        <dbReference type="EMBL" id="OBB89123.1"/>
    </source>
</evidence>
<feature type="transmembrane region" description="Helical" evidence="1">
    <location>
        <begin position="6"/>
        <end position="28"/>
    </location>
</feature>
<dbReference type="AlphaFoldDB" id="A0A1A0W0U9"/>
<feature type="transmembrane region" description="Helical" evidence="1">
    <location>
        <begin position="79"/>
        <end position="97"/>
    </location>
</feature>
<feature type="transmembrane region" description="Helical" evidence="1">
    <location>
        <begin position="155"/>
        <end position="177"/>
    </location>
</feature>
<reference evidence="2 3" key="1">
    <citation type="submission" date="2016-06" db="EMBL/GenBank/DDBJ databases">
        <authorList>
            <person name="Kjaerup R.B."/>
            <person name="Dalgaard T.S."/>
            <person name="Juul-Madsen H.R."/>
        </authorList>
    </citation>
    <scope>NUCLEOTIDE SEQUENCE [LARGE SCALE GENOMIC DNA]</scope>
    <source>
        <strain evidence="2 3">852002-51834_SCH5396731</strain>
    </source>
</reference>
<evidence type="ECO:0000256" key="1">
    <source>
        <dbReference type="SAM" id="Phobius"/>
    </source>
</evidence>
<keyword evidence="1" id="KW-0812">Transmembrane</keyword>
<keyword evidence="1" id="KW-1133">Transmembrane helix</keyword>